<evidence type="ECO:0000256" key="7">
    <source>
        <dbReference type="ARBA" id="ARBA00022842"/>
    </source>
</evidence>
<evidence type="ECO:0000256" key="2">
    <source>
        <dbReference type="ARBA" id="ARBA00016337"/>
    </source>
</evidence>
<evidence type="ECO:0000313" key="13">
    <source>
        <dbReference type="Proteomes" id="UP000254807"/>
    </source>
</evidence>
<comment type="cofactor">
    <cofactor evidence="11">
        <name>Mg(2+)</name>
        <dbReference type="ChEBI" id="CHEBI:18420"/>
    </cofactor>
    <cofactor evidence="11">
        <name>Mn(2+)</name>
        <dbReference type="ChEBI" id="CHEBI:29035"/>
    </cofactor>
    <text evidence="11">Magnesium. Can also use manganese.</text>
</comment>
<keyword evidence="3 10" id="KW-0285">Flavoprotein</keyword>
<proteinExistence type="inferred from homology"/>
<evidence type="ECO:0000313" key="12">
    <source>
        <dbReference type="EMBL" id="STD85043.1"/>
    </source>
</evidence>
<evidence type="ECO:0000256" key="6">
    <source>
        <dbReference type="ARBA" id="ARBA00022827"/>
    </source>
</evidence>
<organism evidence="12 13">
    <name type="scientific">Enterococcus gallinarum</name>
    <dbReference type="NCBI Taxonomy" id="1353"/>
    <lineage>
        <taxon>Bacteria</taxon>
        <taxon>Bacillati</taxon>
        <taxon>Bacillota</taxon>
        <taxon>Bacilli</taxon>
        <taxon>Lactobacillales</taxon>
        <taxon>Enterococcaceae</taxon>
        <taxon>Enterococcus</taxon>
    </lineage>
</organism>
<dbReference type="PANTHER" id="PTHR30040:SF2">
    <property type="entry name" value="FAD:PROTEIN FMN TRANSFERASE"/>
    <property type="match status" value="1"/>
</dbReference>
<evidence type="ECO:0000256" key="10">
    <source>
        <dbReference type="PIRNR" id="PIRNR006268"/>
    </source>
</evidence>
<dbReference type="Pfam" id="PF02424">
    <property type="entry name" value="ApbE"/>
    <property type="match status" value="1"/>
</dbReference>
<dbReference type="AlphaFoldDB" id="A0A376H3V2"/>
<feature type="binding site" evidence="11">
    <location>
        <position position="152"/>
    </location>
    <ligand>
        <name>Mg(2+)</name>
        <dbReference type="ChEBI" id="CHEBI:18420"/>
    </ligand>
</feature>
<dbReference type="SUPFAM" id="SSF143631">
    <property type="entry name" value="ApbE-like"/>
    <property type="match status" value="1"/>
</dbReference>
<evidence type="ECO:0000256" key="9">
    <source>
        <dbReference type="ARBA" id="ARBA00048540"/>
    </source>
</evidence>
<keyword evidence="5 10" id="KW-0479">Metal-binding</keyword>
<name>A0A376H3V2_ENTGA</name>
<dbReference type="InterPro" id="IPR024932">
    <property type="entry name" value="ApbE"/>
</dbReference>
<sequence length="318" mass="35752">MGEGFFREETRVIHRMGTTITLQVAHNDPMWLLSELERLLHEYETRFSANDPHSELMAVNHAAGQHPVVVDPELYELIKIGKYHSCAADSHLNIAIGPLVQRWRIGFTDAKVLTPSEVTALLPLTDPQQIRLNEQEQSVFLEKQGMLLDLGSLAKGYIADKLRMYCHQNHAVYALINLGGNIVTYGVSPKHQDGFWRIGIRDPQGTRQQSLEIIKVKNASLVTSGIYERYLQQGASVYHHIIDPKTGFPTKSDLASLTIVSKSSLEGEIWTTRLFGKPIVQVVDQLKAQTGIEGILVTRENRVCHTSGIKENYFGKEE</sequence>
<evidence type="ECO:0000256" key="1">
    <source>
        <dbReference type="ARBA" id="ARBA00011955"/>
    </source>
</evidence>
<dbReference type="Gene3D" id="3.10.520.10">
    <property type="entry name" value="ApbE-like domains"/>
    <property type="match status" value="1"/>
</dbReference>
<dbReference type="PIRSF" id="PIRSF006268">
    <property type="entry name" value="ApbE"/>
    <property type="match status" value="1"/>
</dbReference>
<protein>
    <recommendedName>
        <fullName evidence="2 10">FAD:protein FMN transferase</fullName>
        <ecNumber evidence="1 10">2.7.1.180</ecNumber>
    </recommendedName>
    <alternativeName>
        <fullName evidence="8 10">Flavin transferase</fullName>
    </alternativeName>
</protein>
<keyword evidence="6 10" id="KW-0274">FAD</keyword>
<dbReference type="PANTHER" id="PTHR30040">
    <property type="entry name" value="THIAMINE BIOSYNTHESIS LIPOPROTEIN APBE"/>
    <property type="match status" value="1"/>
</dbReference>
<keyword evidence="7 10" id="KW-0460">Magnesium</keyword>
<comment type="catalytic activity">
    <reaction evidence="9 10">
        <text>L-threonyl-[protein] + FAD = FMN-L-threonyl-[protein] + AMP + H(+)</text>
        <dbReference type="Rhea" id="RHEA:36847"/>
        <dbReference type="Rhea" id="RHEA-COMP:11060"/>
        <dbReference type="Rhea" id="RHEA-COMP:11061"/>
        <dbReference type="ChEBI" id="CHEBI:15378"/>
        <dbReference type="ChEBI" id="CHEBI:30013"/>
        <dbReference type="ChEBI" id="CHEBI:57692"/>
        <dbReference type="ChEBI" id="CHEBI:74257"/>
        <dbReference type="ChEBI" id="CHEBI:456215"/>
        <dbReference type="EC" id="2.7.1.180"/>
    </reaction>
</comment>
<accession>A0A376H3V2</accession>
<dbReference type="InterPro" id="IPR003374">
    <property type="entry name" value="ApbE-like_sf"/>
</dbReference>
<dbReference type="RefSeq" id="WP_060814021.1">
    <property type="nucleotide sequence ID" value="NZ_JARPZP010000001.1"/>
</dbReference>
<evidence type="ECO:0000256" key="8">
    <source>
        <dbReference type="ARBA" id="ARBA00031306"/>
    </source>
</evidence>
<evidence type="ECO:0000256" key="4">
    <source>
        <dbReference type="ARBA" id="ARBA00022679"/>
    </source>
</evidence>
<dbReference type="GO" id="GO:0016740">
    <property type="term" value="F:transferase activity"/>
    <property type="evidence" value="ECO:0007669"/>
    <property type="project" value="UniProtKB-UniRule"/>
</dbReference>
<dbReference type="EC" id="2.7.1.180" evidence="1 10"/>
<evidence type="ECO:0000256" key="11">
    <source>
        <dbReference type="PIRSR" id="PIRSR006268-2"/>
    </source>
</evidence>
<feature type="binding site" evidence="11">
    <location>
        <position position="272"/>
    </location>
    <ligand>
        <name>Mg(2+)</name>
        <dbReference type="ChEBI" id="CHEBI:18420"/>
    </ligand>
</feature>
<dbReference type="EMBL" id="UFYW01000001">
    <property type="protein sequence ID" value="STD85043.1"/>
    <property type="molecule type" value="Genomic_DNA"/>
</dbReference>
<dbReference type="Proteomes" id="UP000254807">
    <property type="component" value="Unassembled WGS sequence"/>
</dbReference>
<keyword evidence="12" id="KW-0449">Lipoprotein</keyword>
<gene>
    <name evidence="12" type="primary">apbE_3</name>
    <name evidence="12" type="ORF">NCTC12360_03594</name>
</gene>
<evidence type="ECO:0000256" key="5">
    <source>
        <dbReference type="ARBA" id="ARBA00022723"/>
    </source>
</evidence>
<keyword evidence="4 10" id="KW-0808">Transferase</keyword>
<keyword evidence="13" id="KW-1185">Reference proteome</keyword>
<dbReference type="GO" id="GO:0046872">
    <property type="term" value="F:metal ion binding"/>
    <property type="evidence" value="ECO:0007669"/>
    <property type="project" value="UniProtKB-UniRule"/>
</dbReference>
<comment type="similarity">
    <text evidence="10">Belongs to the ApbE family.</text>
</comment>
<dbReference type="OrthoDB" id="9778595at2"/>
<evidence type="ECO:0000256" key="3">
    <source>
        <dbReference type="ARBA" id="ARBA00022630"/>
    </source>
</evidence>
<reference evidence="12 13" key="1">
    <citation type="submission" date="2018-06" db="EMBL/GenBank/DDBJ databases">
        <authorList>
            <consortium name="Pathogen Informatics"/>
            <person name="Doyle S."/>
        </authorList>
    </citation>
    <scope>NUCLEOTIDE SEQUENCE [LARGE SCALE GENOMIC DNA]</scope>
    <source>
        <strain evidence="12 13">NCTC12360</strain>
    </source>
</reference>